<feature type="compositionally biased region" description="Basic and acidic residues" evidence="1">
    <location>
        <begin position="182"/>
        <end position="194"/>
    </location>
</feature>
<dbReference type="PANTHER" id="PTHR31407:SF17">
    <property type="entry name" value="PSBP DOMAIN-CONTAINING PROTEIN 3, CHLOROPLASTIC"/>
    <property type="match status" value="1"/>
</dbReference>
<dbReference type="InterPro" id="IPR016123">
    <property type="entry name" value="Mog1/PsbP_a/b/a-sand"/>
</dbReference>
<dbReference type="Pfam" id="PF01789">
    <property type="entry name" value="PsbP"/>
    <property type="match status" value="1"/>
</dbReference>
<proteinExistence type="predicted"/>
<evidence type="ECO:0000259" key="2">
    <source>
        <dbReference type="Pfam" id="PF01789"/>
    </source>
</evidence>
<dbReference type="InterPro" id="IPR002683">
    <property type="entry name" value="PsbP_C"/>
</dbReference>
<dbReference type="GO" id="GO:0009654">
    <property type="term" value="C:photosystem II oxygen evolving complex"/>
    <property type="evidence" value="ECO:0007669"/>
    <property type="project" value="InterPro"/>
</dbReference>
<feature type="region of interest" description="Disordered" evidence="1">
    <location>
        <begin position="182"/>
        <end position="203"/>
    </location>
</feature>
<name>A0A1D1ZKY5_9ARAE</name>
<dbReference type="GO" id="GO:0005509">
    <property type="term" value="F:calcium ion binding"/>
    <property type="evidence" value="ECO:0007669"/>
    <property type="project" value="InterPro"/>
</dbReference>
<sequence>MAVVSSVGTPAVLSRPSYSAGPFHREAISLCRSQPTVLCAKKSKSDCQTSSCSGEGSATSQRRQALIQILFSALGLPSIVGSASAETDLQNFRTYEDDSNKFRILVPQDWLVGSGETTGIRSVTAFYPGEASDTNVSIAITGVGPDFTRLESFGTADAFAENLVNGLDRSWKRPPGLAAKLIDSKAANEPRTERSSNANQEPREVAMAVVKQSGAIATASVDTGAAAQQVHQVGVRAHGRLHQGGRTGGHAEAGE</sequence>
<accession>A0A1D1ZKY5</accession>
<gene>
    <name evidence="3" type="primary">PPD3_4</name>
    <name evidence="3" type="ORF">g.76749</name>
</gene>
<dbReference type="GO" id="GO:0015979">
    <property type="term" value="P:photosynthesis"/>
    <property type="evidence" value="ECO:0007669"/>
    <property type="project" value="InterPro"/>
</dbReference>
<dbReference type="SUPFAM" id="SSF55724">
    <property type="entry name" value="Mog1p/PsbP-like"/>
    <property type="match status" value="1"/>
</dbReference>
<dbReference type="GO" id="GO:0019898">
    <property type="term" value="C:extrinsic component of membrane"/>
    <property type="evidence" value="ECO:0007669"/>
    <property type="project" value="InterPro"/>
</dbReference>
<dbReference type="Gene3D" id="3.40.1000.10">
    <property type="entry name" value="Mog1/PsbP, alpha/beta/alpha sandwich"/>
    <property type="match status" value="1"/>
</dbReference>
<dbReference type="EMBL" id="GDJX01000368">
    <property type="protein sequence ID" value="JAT67568.1"/>
    <property type="molecule type" value="Transcribed_RNA"/>
</dbReference>
<dbReference type="AlphaFoldDB" id="A0A1D1ZKY5"/>
<feature type="domain" description="PsbP C-terminal" evidence="2">
    <location>
        <begin position="91"/>
        <end position="188"/>
    </location>
</feature>
<organism evidence="3">
    <name type="scientific">Anthurium amnicola</name>
    <dbReference type="NCBI Taxonomy" id="1678845"/>
    <lineage>
        <taxon>Eukaryota</taxon>
        <taxon>Viridiplantae</taxon>
        <taxon>Streptophyta</taxon>
        <taxon>Embryophyta</taxon>
        <taxon>Tracheophyta</taxon>
        <taxon>Spermatophyta</taxon>
        <taxon>Magnoliopsida</taxon>
        <taxon>Liliopsida</taxon>
        <taxon>Araceae</taxon>
        <taxon>Pothoideae</taxon>
        <taxon>Potheae</taxon>
        <taxon>Anthurium</taxon>
    </lineage>
</organism>
<evidence type="ECO:0000256" key="1">
    <source>
        <dbReference type="SAM" id="MobiDB-lite"/>
    </source>
</evidence>
<dbReference type="PANTHER" id="PTHR31407">
    <property type="match status" value="1"/>
</dbReference>
<evidence type="ECO:0000313" key="3">
    <source>
        <dbReference type="EMBL" id="JAT67568.1"/>
    </source>
</evidence>
<protein>
    <submittedName>
        <fullName evidence="3">PsbP domain-containing protein 3, chloroplastic</fullName>
    </submittedName>
</protein>
<reference evidence="3" key="1">
    <citation type="submission" date="2015-07" db="EMBL/GenBank/DDBJ databases">
        <title>Transcriptome Assembly of Anthurium amnicola.</title>
        <authorList>
            <person name="Suzuki J."/>
        </authorList>
    </citation>
    <scope>NUCLEOTIDE SEQUENCE</scope>
</reference>